<dbReference type="InterPro" id="IPR023549">
    <property type="entry name" value="Subtilisin_inhibitor"/>
</dbReference>
<feature type="region of interest" description="Disordered" evidence="7">
    <location>
        <begin position="44"/>
        <end position="63"/>
    </location>
</feature>
<dbReference type="STRING" id="1440053.GCA_000718095_00730"/>
<feature type="chain" id="PRO_5039275186" description="Subtilisin inhibitor domain-containing protein" evidence="8">
    <location>
        <begin position="30"/>
        <end position="171"/>
    </location>
</feature>
<keyword evidence="3" id="KW-0964">Secreted</keyword>
<keyword evidence="8" id="KW-0732">Signal</keyword>
<name>A0A2T7T7V9_9ACTN</name>
<dbReference type="OrthoDB" id="3427327at2"/>
<gene>
    <name evidence="10" type="ORF">Y717_16025</name>
</gene>
<dbReference type="RefSeq" id="WP_030349935.1">
    <property type="nucleotide sequence ID" value="NZ_AZSP01000147.1"/>
</dbReference>
<accession>A0A2T7T7V9</accession>
<evidence type="ECO:0000259" key="9">
    <source>
        <dbReference type="Pfam" id="PF00720"/>
    </source>
</evidence>
<comment type="subcellular location">
    <subcellularLocation>
        <location evidence="1">Secreted</location>
    </subcellularLocation>
</comment>
<reference evidence="10 11" key="1">
    <citation type="submission" date="2013-12" db="EMBL/GenBank/DDBJ databases">
        <title>Annotated genome of Streptomyces scopuliridis.</title>
        <authorList>
            <person name="Olson J.B."/>
        </authorList>
    </citation>
    <scope>NUCLEOTIDE SEQUENCE [LARGE SCALE GENOMIC DNA]</scope>
    <source>
        <strain evidence="10 11">RB72</strain>
    </source>
</reference>
<comment type="caution">
    <text evidence="10">The sequence shown here is derived from an EMBL/GenBank/DDBJ whole genome shotgun (WGS) entry which is preliminary data.</text>
</comment>
<dbReference type="Proteomes" id="UP000245992">
    <property type="component" value="Unassembled WGS sequence"/>
</dbReference>
<comment type="similarity">
    <text evidence="2">Belongs to the protease inhibitor I16 (SSI) family.</text>
</comment>
<evidence type="ECO:0000313" key="11">
    <source>
        <dbReference type="Proteomes" id="UP000245992"/>
    </source>
</evidence>
<protein>
    <recommendedName>
        <fullName evidence="9">Subtilisin inhibitor domain-containing protein</fullName>
    </recommendedName>
</protein>
<evidence type="ECO:0000256" key="5">
    <source>
        <dbReference type="ARBA" id="ARBA00022900"/>
    </source>
</evidence>
<feature type="signal peptide" evidence="8">
    <location>
        <begin position="1"/>
        <end position="29"/>
    </location>
</feature>
<sequence>MLRRLVLTAAASVAASAALLGAVAPAASADASARADTGAFTESAGGTLTRLAPVPLPPAEDAPDEFTVTVADSGLRGADGTYRLKCRPAGGTHQQARAACDRLAQLASEKKDPFAPVAKGTQCTMLYGGDATARITGTWQGHAVDATFNRKNGCEIARWQTLEPVLPSTRA</sequence>
<dbReference type="PROSITE" id="PS51318">
    <property type="entry name" value="TAT"/>
    <property type="match status" value="1"/>
</dbReference>
<dbReference type="SUPFAM" id="SSF55399">
    <property type="entry name" value="Subtilisin inhibitor"/>
    <property type="match status" value="1"/>
</dbReference>
<evidence type="ECO:0000256" key="3">
    <source>
        <dbReference type="ARBA" id="ARBA00022525"/>
    </source>
</evidence>
<dbReference type="InterPro" id="IPR006311">
    <property type="entry name" value="TAT_signal"/>
</dbReference>
<proteinExistence type="inferred from homology"/>
<dbReference type="Gene3D" id="3.30.350.10">
    <property type="entry name" value="Subtilisin inhibitor-like"/>
    <property type="match status" value="1"/>
</dbReference>
<dbReference type="Pfam" id="PF00720">
    <property type="entry name" value="SSI"/>
    <property type="match status" value="1"/>
</dbReference>
<keyword evidence="11" id="KW-1185">Reference proteome</keyword>
<dbReference type="GO" id="GO:0004867">
    <property type="term" value="F:serine-type endopeptidase inhibitor activity"/>
    <property type="evidence" value="ECO:0007669"/>
    <property type="project" value="UniProtKB-KW"/>
</dbReference>
<evidence type="ECO:0000256" key="2">
    <source>
        <dbReference type="ARBA" id="ARBA00010472"/>
    </source>
</evidence>
<dbReference type="AlphaFoldDB" id="A0A2T7T7V9"/>
<feature type="domain" description="Subtilisin inhibitor" evidence="9">
    <location>
        <begin position="79"/>
        <end position="145"/>
    </location>
</feature>
<dbReference type="GO" id="GO:0005576">
    <property type="term" value="C:extracellular region"/>
    <property type="evidence" value="ECO:0007669"/>
    <property type="project" value="UniProtKB-SubCell"/>
</dbReference>
<evidence type="ECO:0000256" key="1">
    <source>
        <dbReference type="ARBA" id="ARBA00004613"/>
    </source>
</evidence>
<evidence type="ECO:0000256" key="7">
    <source>
        <dbReference type="SAM" id="MobiDB-lite"/>
    </source>
</evidence>
<evidence type="ECO:0000313" key="10">
    <source>
        <dbReference type="EMBL" id="PVE11253.1"/>
    </source>
</evidence>
<organism evidence="10 11">
    <name type="scientific">Streptomyces scopuliridis RB72</name>
    <dbReference type="NCBI Taxonomy" id="1440053"/>
    <lineage>
        <taxon>Bacteria</taxon>
        <taxon>Bacillati</taxon>
        <taxon>Actinomycetota</taxon>
        <taxon>Actinomycetes</taxon>
        <taxon>Kitasatosporales</taxon>
        <taxon>Streptomycetaceae</taxon>
        <taxon>Streptomyces</taxon>
    </lineage>
</organism>
<keyword evidence="5" id="KW-0722">Serine protease inhibitor</keyword>
<dbReference type="InterPro" id="IPR036819">
    <property type="entry name" value="Subtilisin_inhibitor-like_sf"/>
</dbReference>
<evidence type="ECO:0000256" key="4">
    <source>
        <dbReference type="ARBA" id="ARBA00022690"/>
    </source>
</evidence>
<evidence type="ECO:0000256" key="6">
    <source>
        <dbReference type="ARBA" id="ARBA00023157"/>
    </source>
</evidence>
<keyword evidence="4" id="KW-0646">Protease inhibitor</keyword>
<evidence type="ECO:0000256" key="8">
    <source>
        <dbReference type="SAM" id="SignalP"/>
    </source>
</evidence>
<keyword evidence="6" id="KW-1015">Disulfide bond</keyword>
<dbReference type="EMBL" id="AZSP01000147">
    <property type="protein sequence ID" value="PVE11253.1"/>
    <property type="molecule type" value="Genomic_DNA"/>
</dbReference>